<protein>
    <recommendedName>
        <fullName evidence="1">AB hydrolase-1 domain-containing protein</fullName>
    </recommendedName>
</protein>
<dbReference type="Pfam" id="PF12697">
    <property type="entry name" value="Abhydrolase_6"/>
    <property type="match status" value="1"/>
</dbReference>
<dbReference type="GO" id="GO:0080030">
    <property type="term" value="F:methyl indole-3-acetate esterase activity"/>
    <property type="evidence" value="ECO:0007669"/>
    <property type="project" value="TreeGrafter"/>
</dbReference>
<gene>
    <name evidence="2" type="ORF">MMAD_28340</name>
</gene>
<feature type="domain" description="AB hydrolase-1" evidence="1">
    <location>
        <begin position="31"/>
        <end position="262"/>
    </location>
</feature>
<reference evidence="2 3" key="1">
    <citation type="journal article" date="2019" name="Emerg. Microbes Infect.">
        <title>Comprehensive subspecies identification of 175 nontuberculous mycobacteria species based on 7547 genomic profiles.</title>
        <authorList>
            <person name="Matsumoto Y."/>
            <person name="Kinjo T."/>
            <person name="Motooka D."/>
            <person name="Nabeya D."/>
            <person name="Jung N."/>
            <person name="Uechi K."/>
            <person name="Horii T."/>
            <person name="Iida T."/>
            <person name="Fujita J."/>
            <person name="Nakamura S."/>
        </authorList>
    </citation>
    <scope>NUCLEOTIDE SEQUENCE [LARGE SCALE GENOMIC DNA]</scope>
    <source>
        <strain evidence="2 3">JCM 13574</strain>
    </source>
</reference>
<proteinExistence type="predicted"/>
<evidence type="ECO:0000313" key="2">
    <source>
        <dbReference type="EMBL" id="BBZ28539.1"/>
    </source>
</evidence>
<dbReference type="EMBL" id="AP022610">
    <property type="protein sequence ID" value="BBZ28539.1"/>
    <property type="molecule type" value="Genomic_DNA"/>
</dbReference>
<evidence type="ECO:0000259" key="1">
    <source>
        <dbReference type="Pfam" id="PF12697"/>
    </source>
</evidence>
<dbReference type="SUPFAM" id="SSF53474">
    <property type="entry name" value="alpha/beta-Hydrolases"/>
    <property type="match status" value="1"/>
</dbReference>
<keyword evidence="3" id="KW-1185">Reference proteome</keyword>
<dbReference type="PANTHER" id="PTHR10992:SF1086">
    <property type="entry name" value="AB HYDROLASE-1 DOMAIN-CONTAINING PROTEIN"/>
    <property type="match status" value="1"/>
</dbReference>
<dbReference type="InterPro" id="IPR000073">
    <property type="entry name" value="AB_hydrolase_1"/>
</dbReference>
<sequence length="273" mass="29453">MGTLEYVASPASVVTVAAGPDDRRSIAVTNFVFVHGSFHGGWCWNTLMPWLQRQGHVVHAPNLPASGGDPSPIENADLLAYSTRIADVVDGIAGSVVLVGHSMGGIVASQVCEHRPDKLAAAIYVNGLLLRDGESLASFLTANEALEVDDLVLKNMRLSADGETATFPQEKAADVFYNACTPADADWAKRQLTAQRTKVYSDTLRLTPQRYGTVKRFYVKGLRDNAVPLIYQDTMLQNTFCDGVYTLDADHSPFLSAPGELSEILLTIAGLVD</sequence>
<dbReference type="AlphaFoldDB" id="A0A7I7XH71"/>
<organism evidence="2 3">
    <name type="scientific">Mycolicibacterium madagascariense</name>
    <dbReference type="NCBI Taxonomy" id="212765"/>
    <lineage>
        <taxon>Bacteria</taxon>
        <taxon>Bacillati</taxon>
        <taxon>Actinomycetota</taxon>
        <taxon>Actinomycetes</taxon>
        <taxon>Mycobacteriales</taxon>
        <taxon>Mycobacteriaceae</taxon>
        <taxon>Mycolicibacterium</taxon>
    </lineage>
</organism>
<dbReference type="InterPro" id="IPR045889">
    <property type="entry name" value="MES/HNL"/>
</dbReference>
<dbReference type="InterPro" id="IPR029058">
    <property type="entry name" value="AB_hydrolase_fold"/>
</dbReference>
<accession>A0A7I7XH71</accession>
<dbReference type="KEGG" id="mmag:MMAD_28340"/>
<dbReference type="Gene3D" id="3.40.50.1820">
    <property type="entry name" value="alpha/beta hydrolase"/>
    <property type="match status" value="1"/>
</dbReference>
<dbReference type="Proteomes" id="UP000466517">
    <property type="component" value="Chromosome"/>
</dbReference>
<dbReference type="PANTHER" id="PTHR10992">
    <property type="entry name" value="METHYLESTERASE FAMILY MEMBER"/>
    <property type="match status" value="1"/>
</dbReference>
<evidence type="ECO:0000313" key="3">
    <source>
        <dbReference type="Proteomes" id="UP000466517"/>
    </source>
</evidence>
<dbReference type="GO" id="GO:0080032">
    <property type="term" value="F:methyl jasmonate esterase activity"/>
    <property type="evidence" value="ECO:0007669"/>
    <property type="project" value="TreeGrafter"/>
</dbReference>
<name>A0A7I7XH71_9MYCO</name>